<proteinExistence type="predicted"/>
<accession>A0A5C3MUK2</accession>
<dbReference type="OrthoDB" id="3174319at2759"/>
<feature type="transmembrane region" description="Helical" evidence="1">
    <location>
        <begin position="46"/>
        <end position="67"/>
    </location>
</feature>
<keyword evidence="3" id="KW-1185">Reference proteome</keyword>
<organism evidence="2 3">
    <name type="scientific">Heliocybe sulcata</name>
    <dbReference type="NCBI Taxonomy" id="5364"/>
    <lineage>
        <taxon>Eukaryota</taxon>
        <taxon>Fungi</taxon>
        <taxon>Dikarya</taxon>
        <taxon>Basidiomycota</taxon>
        <taxon>Agaricomycotina</taxon>
        <taxon>Agaricomycetes</taxon>
        <taxon>Gloeophyllales</taxon>
        <taxon>Gloeophyllaceae</taxon>
        <taxon>Heliocybe</taxon>
    </lineage>
</organism>
<evidence type="ECO:0000256" key="1">
    <source>
        <dbReference type="SAM" id="Phobius"/>
    </source>
</evidence>
<name>A0A5C3MUK2_9AGAM</name>
<evidence type="ECO:0000313" key="3">
    <source>
        <dbReference type="Proteomes" id="UP000305948"/>
    </source>
</evidence>
<keyword evidence="1" id="KW-0472">Membrane</keyword>
<gene>
    <name evidence="2" type="ORF">OE88DRAFT_481964</name>
</gene>
<feature type="transmembrane region" description="Helical" evidence="1">
    <location>
        <begin position="228"/>
        <end position="249"/>
    </location>
</feature>
<dbReference type="AlphaFoldDB" id="A0A5C3MUK2"/>
<feature type="transmembrane region" description="Helical" evidence="1">
    <location>
        <begin position="131"/>
        <end position="154"/>
    </location>
</feature>
<keyword evidence="1" id="KW-0812">Transmembrane</keyword>
<evidence type="ECO:0000313" key="2">
    <source>
        <dbReference type="EMBL" id="TFK48613.1"/>
    </source>
</evidence>
<feature type="transmembrane region" description="Helical" evidence="1">
    <location>
        <begin position="12"/>
        <end position="34"/>
    </location>
</feature>
<sequence length="347" mass="38504">MSTLSWNQENLLLVLVTTFFYGLYTVVFWTSMYVLVRRPVSNLRHILPLVTVLLYILSTAQMALTFWQGFVSTDIQDGPSGEISPYLLLHEVNLNNLGGCISYSLMVLSNAIADGLLIWRCLVIWGSRRSVVAVPVMLLLVETACGCALAAFTVDIYRLRLHTPPSEITPPPKFIQLSGQKQKFEIVFFLSSFVTNLLMSSLIAFKIWRESSYITKMRSKRYLRIASLFLETGIFYSICLFLCAIFRLIGGSGDFAWGVTYSIASQIVGIFPTVIVLLASNGWTSERTLTMPQPTAANLGKLEAGASSIHFAAFAEASHGPDSERIVLEVTHPLVDSSETLARVDHA</sequence>
<protein>
    <submittedName>
        <fullName evidence="2">Uncharacterized protein</fullName>
    </submittedName>
</protein>
<keyword evidence="1" id="KW-1133">Transmembrane helix</keyword>
<dbReference type="Proteomes" id="UP000305948">
    <property type="component" value="Unassembled WGS sequence"/>
</dbReference>
<reference evidence="2 3" key="1">
    <citation type="journal article" date="2019" name="Nat. Ecol. Evol.">
        <title>Megaphylogeny resolves global patterns of mushroom evolution.</title>
        <authorList>
            <person name="Varga T."/>
            <person name="Krizsan K."/>
            <person name="Foldi C."/>
            <person name="Dima B."/>
            <person name="Sanchez-Garcia M."/>
            <person name="Sanchez-Ramirez S."/>
            <person name="Szollosi G.J."/>
            <person name="Szarkandi J.G."/>
            <person name="Papp V."/>
            <person name="Albert L."/>
            <person name="Andreopoulos W."/>
            <person name="Angelini C."/>
            <person name="Antonin V."/>
            <person name="Barry K.W."/>
            <person name="Bougher N.L."/>
            <person name="Buchanan P."/>
            <person name="Buyck B."/>
            <person name="Bense V."/>
            <person name="Catcheside P."/>
            <person name="Chovatia M."/>
            <person name="Cooper J."/>
            <person name="Damon W."/>
            <person name="Desjardin D."/>
            <person name="Finy P."/>
            <person name="Geml J."/>
            <person name="Haridas S."/>
            <person name="Hughes K."/>
            <person name="Justo A."/>
            <person name="Karasinski D."/>
            <person name="Kautmanova I."/>
            <person name="Kiss B."/>
            <person name="Kocsube S."/>
            <person name="Kotiranta H."/>
            <person name="LaButti K.M."/>
            <person name="Lechner B.E."/>
            <person name="Liimatainen K."/>
            <person name="Lipzen A."/>
            <person name="Lukacs Z."/>
            <person name="Mihaltcheva S."/>
            <person name="Morgado L.N."/>
            <person name="Niskanen T."/>
            <person name="Noordeloos M.E."/>
            <person name="Ohm R.A."/>
            <person name="Ortiz-Santana B."/>
            <person name="Ovrebo C."/>
            <person name="Racz N."/>
            <person name="Riley R."/>
            <person name="Savchenko A."/>
            <person name="Shiryaev A."/>
            <person name="Soop K."/>
            <person name="Spirin V."/>
            <person name="Szebenyi C."/>
            <person name="Tomsovsky M."/>
            <person name="Tulloss R.E."/>
            <person name="Uehling J."/>
            <person name="Grigoriev I.V."/>
            <person name="Vagvolgyi C."/>
            <person name="Papp T."/>
            <person name="Martin F.M."/>
            <person name="Miettinen O."/>
            <person name="Hibbett D.S."/>
            <person name="Nagy L.G."/>
        </authorList>
    </citation>
    <scope>NUCLEOTIDE SEQUENCE [LARGE SCALE GENOMIC DNA]</scope>
    <source>
        <strain evidence="2 3">OMC1185</strain>
    </source>
</reference>
<dbReference type="EMBL" id="ML213518">
    <property type="protein sequence ID" value="TFK48613.1"/>
    <property type="molecule type" value="Genomic_DNA"/>
</dbReference>
<feature type="transmembrane region" description="Helical" evidence="1">
    <location>
        <begin position="186"/>
        <end position="208"/>
    </location>
</feature>
<feature type="transmembrane region" description="Helical" evidence="1">
    <location>
        <begin position="101"/>
        <end position="119"/>
    </location>
</feature>
<feature type="transmembrane region" description="Helical" evidence="1">
    <location>
        <begin position="255"/>
        <end position="279"/>
    </location>
</feature>